<organism evidence="1 2">
    <name type="scientific">Luteimonas gilva</name>
    <dbReference type="NCBI Taxonomy" id="2572684"/>
    <lineage>
        <taxon>Bacteria</taxon>
        <taxon>Pseudomonadati</taxon>
        <taxon>Pseudomonadota</taxon>
        <taxon>Gammaproteobacteria</taxon>
        <taxon>Lysobacterales</taxon>
        <taxon>Lysobacteraceae</taxon>
        <taxon>Luteimonas</taxon>
    </lineage>
</organism>
<protein>
    <submittedName>
        <fullName evidence="1">Uncharacterized protein</fullName>
    </submittedName>
</protein>
<comment type="caution">
    <text evidence="1">The sequence shown here is derived from an EMBL/GenBank/DDBJ whole genome shotgun (WGS) entry which is preliminary data.</text>
</comment>
<proteinExistence type="predicted"/>
<reference evidence="1 2" key="1">
    <citation type="submission" date="2019-04" db="EMBL/GenBank/DDBJ databases">
        <title>Reference strain of H23.</title>
        <authorList>
            <person name="Luo X."/>
        </authorList>
    </citation>
    <scope>NUCLEOTIDE SEQUENCE [LARGE SCALE GENOMIC DNA]</scope>
    <source>
        <strain evidence="1 2">H23</strain>
    </source>
</reference>
<evidence type="ECO:0000313" key="1">
    <source>
        <dbReference type="EMBL" id="TKR33179.1"/>
    </source>
</evidence>
<accession>A0A4U5K2I7</accession>
<sequence>MGTREELLRHLWESIIDPHLGPEAVERTIAGLGRHPEGPFGDAGAALQRLLDAGAAPRDIQITCRFAAYEAVFCTLYAMDDPGVDGGDVFMLHEDLLGADPSGRDGRLDGR</sequence>
<dbReference type="EMBL" id="SZUA01000001">
    <property type="protein sequence ID" value="TKR33179.1"/>
    <property type="molecule type" value="Genomic_DNA"/>
</dbReference>
<gene>
    <name evidence="1" type="ORF">FCE95_02390</name>
</gene>
<dbReference type="RefSeq" id="WP_137265389.1">
    <property type="nucleotide sequence ID" value="NZ_SZUA01000001.1"/>
</dbReference>
<evidence type="ECO:0000313" key="2">
    <source>
        <dbReference type="Proteomes" id="UP000308707"/>
    </source>
</evidence>
<dbReference type="Proteomes" id="UP000308707">
    <property type="component" value="Unassembled WGS sequence"/>
</dbReference>
<dbReference type="AlphaFoldDB" id="A0A4U5K2I7"/>
<name>A0A4U5K2I7_9GAMM</name>
<keyword evidence="2" id="KW-1185">Reference proteome</keyword>
<dbReference type="OrthoDB" id="6002898at2"/>